<evidence type="ECO:0000256" key="4">
    <source>
        <dbReference type="ARBA" id="ARBA00022581"/>
    </source>
</evidence>
<reference evidence="17 18" key="1">
    <citation type="journal article" date="2022" name="Cell">
        <title>Repeat-based holocentromeres influence genome architecture and karyotype evolution.</title>
        <authorList>
            <person name="Hofstatter P.G."/>
            <person name="Thangavel G."/>
            <person name="Lux T."/>
            <person name="Neumann P."/>
            <person name="Vondrak T."/>
            <person name="Novak P."/>
            <person name="Zhang M."/>
            <person name="Costa L."/>
            <person name="Castellani M."/>
            <person name="Scott A."/>
            <person name="Toegelov H."/>
            <person name="Fuchs J."/>
            <person name="Mata-Sucre Y."/>
            <person name="Dias Y."/>
            <person name="Vanzela A.L.L."/>
            <person name="Huettel B."/>
            <person name="Almeida C.C.S."/>
            <person name="Simkova H."/>
            <person name="Souza G."/>
            <person name="Pedrosa-Harand A."/>
            <person name="Macas J."/>
            <person name="Mayer K.F.X."/>
            <person name="Houben A."/>
            <person name="Marques A."/>
        </authorList>
    </citation>
    <scope>NUCLEOTIDE SEQUENCE [LARGE SCALE GENOMIC DNA]</scope>
    <source>
        <strain evidence="17">RhyTen1mFocal</strain>
    </source>
</reference>
<evidence type="ECO:0000256" key="5">
    <source>
        <dbReference type="ARBA" id="ARBA00022692"/>
    </source>
</evidence>
<evidence type="ECO:0000256" key="15">
    <source>
        <dbReference type="SAM" id="SignalP"/>
    </source>
</evidence>
<keyword evidence="3" id="KW-1003">Cell membrane</keyword>
<dbReference type="CDD" id="cd23509">
    <property type="entry name" value="Gnk2-like"/>
    <property type="match status" value="2"/>
</dbReference>
<dbReference type="EMBL" id="JAMRDG010000001">
    <property type="protein sequence ID" value="KAJ3699356.1"/>
    <property type="molecule type" value="Genomic_DNA"/>
</dbReference>
<keyword evidence="5 14" id="KW-0812">Transmembrane</keyword>
<organism evidence="17 18">
    <name type="scientific">Rhynchospora tenuis</name>
    <dbReference type="NCBI Taxonomy" id="198213"/>
    <lineage>
        <taxon>Eukaryota</taxon>
        <taxon>Viridiplantae</taxon>
        <taxon>Streptophyta</taxon>
        <taxon>Embryophyta</taxon>
        <taxon>Tracheophyta</taxon>
        <taxon>Spermatophyta</taxon>
        <taxon>Magnoliopsida</taxon>
        <taxon>Liliopsida</taxon>
        <taxon>Poales</taxon>
        <taxon>Cyperaceae</taxon>
        <taxon>Cyperoideae</taxon>
        <taxon>Rhynchosporeae</taxon>
        <taxon>Rhynchospora</taxon>
    </lineage>
</organism>
<evidence type="ECO:0000256" key="2">
    <source>
        <dbReference type="ARBA" id="ARBA00022448"/>
    </source>
</evidence>
<gene>
    <name evidence="17" type="ORF">LUZ61_003061</name>
</gene>
<keyword evidence="6 15" id="KW-0732">Signal</keyword>
<dbReference type="Gene3D" id="3.30.430.20">
    <property type="entry name" value="Gnk2 domain, C-X8-C-X2-C motif"/>
    <property type="match status" value="2"/>
</dbReference>
<evidence type="ECO:0000256" key="12">
    <source>
        <dbReference type="ARBA" id="ARBA00024184"/>
    </source>
</evidence>
<keyword evidence="2" id="KW-0813">Transport</keyword>
<comment type="subcellular location">
    <subcellularLocation>
        <location evidence="12">Cell junction</location>
        <location evidence="12">Plasmodesma</location>
    </subcellularLocation>
    <subcellularLocation>
        <location evidence="1">Cell membrane</location>
        <topology evidence="1">Single-pass type I membrane protein</topology>
    </subcellularLocation>
</comment>
<dbReference type="Pfam" id="PF01657">
    <property type="entry name" value="Stress-antifung"/>
    <property type="match status" value="2"/>
</dbReference>
<evidence type="ECO:0000256" key="3">
    <source>
        <dbReference type="ARBA" id="ARBA00022475"/>
    </source>
</evidence>
<evidence type="ECO:0000313" key="17">
    <source>
        <dbReference type="EMBL" id="KAJ3699356.1"/>
    </source>
</evidence>
<protein>
    <recommendedName>
        <fullName evidence="16">Gnk2-homologous domain-containing protein</fullName>
    </recommendedName>
</protein>
<keyword evidence="4" id="KW-0945">Host-virus interaction</keyword>
<dbReference type="PANTHER" id="PTHR32080:SF3">
    <property type="entry name" value="PLASMODESMATA-LOCATED PROTEIN 7"/>
    <property type="match status" value="1"/>
</dbReference>
<dbReference type="InterPro" id="IPR002902">
    <property type="entry name" value="GNK2"/>
</dbReference>
<dbReference type="GO" id="GO:0009506">
    <property type="term" value="C:plasmodesma"/>
    <property type="evidence" value="ECO:0007669"/>
    <property type="project" value="UniProtKB-SubCell"/>
</dbReference>
<keyword evidence="7" id="KW-0677">Repeat</keyword>
<dbReference type="InterPro" id="IPR038408">
    <property type="entry name" value="GNK2_sf"/>
</dbReference>
<keyword evidence="18" id="KW-1185">Reference proteome</keyword>
<feature type="domain" description="Gnk2-homologous" evidence="16">
    <location>
        <begin position="29"/>
        <end position="131"/>
    </location>
</feature>
<evidence type="ECO:0000256" key="10">
    <source>
        <dbReference type="ARBA" id="ARBA00023136"/>
    </source>
</evidence>
<dbReference type="PROSITE" id="PS51473">
    <property type="entry name" value="GNK2"/>
    <property type="match status" value="2"/>
</dbReference>
<comment type="similarity">
    <text evidence="13">Belongs to the cysteine-rich repeat secretory protein family. Plasmodesmata-located proteins (PDLD) subfamily.</text>
</comment>
<proteinExistence type="inferred from homology"/>
<evidence type="ECO:0000256" key="6">
    <source>
        <dbReference type="ARBA" id="ARBA00022729"/>
    </source>
</evidence>
<evidence type="ECO:0000256" key="13">
    <source>
        <dbReference type="ARBA" id="ARBA00038393"/>
    </source>
</evidence>
<evidence type="ECO:0000259" key="16">
    <source>
        <dbReference type="PROSITE" id="PS51473"/>
    </source>
</evidence>
<feature type="domain" description="Gnk2-homologous" evidence="16">
    <location>
        <begin position="139"/>
        <end position="241"/>
    </location>
</feature>
<evidence type="ECO:0000256" key="7">
    <source>
        <dbReference type="ARBA" id="ARBA00022737"/>
    </source>
</evidence>
<keyword evidence="9 14" id="KW-1133">Transmembrane helix</keyword>
<keyword evidence="11" id="KW-1015">Disulfide bond</keyword>
<evidence type="ECO:0000313" key="18">
    <source>
        <dbReference type="Proteomes" id="UP001210211"/>
    </source>
</evidence>
<feature type="transmembrane region" description="Helical" evidence="14">
    <location>
        <begin position="268"/>
        <end position="288"/>
    </location>
</feature>
<dbReference type="AlphaFoldDB" id="A0AAD6ESE4"/>
<feature type="signal peptide" evidence="15">
    <location>
        <begin position="1"/>
        <end position="24"/>
    </location>
</feature>
<dbReference type="InterPro" id="IPR051378">
    <property type="entry name" value="Cell2Cell_Antifungal"/>
</dbReference>
<evidence type="ECO:0000256" key="8">
    <source>
        <dbReference type="ARBA" id="ARBA00022949"/>
    </source>
</evidence>
<evidence type="ECO:0000256" key="9">
    <source>
        <dbReference type="ARBA" id="ARBA00022989"/>
    </source>
</evidence>
<feature type="chain" id="PRO_5042063081" description="Gnk2-homologous domain-containing protein" evidence="15">
    <location>
        <begin position="25"/>
        <end position="309"/>
    </location>
</feature>
<comment type="caution">
    <text evidence="17">The sequence shown here is derived from an EMBL/GenBank/DDBJ whole genome shotgun (WGS) entry which is preliminary data.</text>
</comment>
<dbReference type="PANTHER" id="PTHR32080">
    <property type="entry name" value="ANTIFUNGAL PROTEIN GINKBILOBIN-2-LIKE"/>
    <property type="match status" value="1"/>
</dbReference>
<dbReference type="FunFam" id="3.30.430.20:FF:000001">
    <property type="entry name" value="cysteine-rich repeat secretory protein 3"/>
    <property type="match status" value="1"/>
</dbReference>
<dbReference type="FunFam" id="3.30.430.20:FF:000019">
    <property type="entry name" value="Cysteine-rich repeat secretory protein 15"/>
    <property type="match status" value="1"/>
</dbReference>
<keyword evidence="10 14" id="KW-0472">Membrane</keyword>
<evidence type="ECO:0000256" key="1">
    <source>
        <dbReference type="ARBA" id="ARBA00004251"/>
    </source>
</evidence>
<evidence type="ECO:0000256" key="11">
    <source>
        <dbReference type="ARBA" id="ARBA00023157"/>
    </source>
</evidence>
<keyword evidence="8" id="KW-0965">Cell junction</keyword>
<name>A0AAD6ESE4_9POAL</name>
<dbReference type="Proteomes" id="UP001210211">
    <property type="component" value="Unassembled WGS sequence"/>
</dbReference>
<evidence type="ECO:0000256" key="14">
    <source>
        <dbReference type="SAM" id="Phobius"/>
    </source>
</evidence>
<dbReference type="GO" id="GO:0005886">
    <property type="term" value="C:plasma membrane"/>
    <property type="evidence" value="ECO:0007669"/>
    <property type="project" value="UniProtKB-SubCell"/>
</dbReference>
<accession>A0AAD6ESE4</accession>
<sequence>MFVGNLFLLSLFLIISMCTLYAKADEDFNGFVYAGCSQPHYDPGSSYESSVNSVLTSLSNAASYTTYTNITAPTTTPFVCGLFQCRSDLPVSFCESCIHDAISRLSTLCPSATGAAVQLRACFVKYANDSFLGKPDNTVLYKTCGTPEPNGGYNDAELPGMRDAALGALVAAAAPPSGGAYRIGGAGYVQAMSQCVGDLSANECTDCVRVAVEQLKAECNLASAGQIYLGKCYARFWATNTNSNSASTYTPSIFPYRTSHGGESGKKLAIIIGVFIALAIVIVACSFIRRNGLGTFPFSFFSTIHSKNI</sequence>